<feature type="active site" description="Charge relay system" evidence="8">
    <location>
        <position position="196"/>
    </location>
</feature>
<evidence type="ECO:0000259" key="12">
    <source>
        <dbReference type="Pfam" id="PF02983"/>
    </source>
</evidence>
<dbReference type="Pfam" id="PF02983">
    <property type="entry name" value="Pro_Al_protease"/>
    <property type="match status" value="1"/>
</dbReference>
<evidence type="ECO:0000256" key="5">
    <source>
        <dbReference type="ARBA" id="ARBA00022825"/>
    </source>
</evidence>
<keyword evidence="3 11" id="KW-0732">Signal</keyword>
<evidence type="ECO:0000256" key="4">
    <source>
        <dbReference type="ARBA" id="ARBA00022801"/>
    </source>
</evidence>
<feature type="active site" description="Charge relay system" evidence="8">
    <location>
        <position position="299"/>
    </location>
</feature>
<dbReference type="EMBL" id="JAAGNC010000203">
    <property type="protein sequence ID" value="NEC61939.1"/>
    <property type="molecule type" value="Genomic_DNA"/>
</dbReference>
<evidence type="ECO:0000256" key="3">
    <source>
        <dbReference type="ARBA" id="ARBA00022729"/>
    </source>
</evidence>
<feature type="region of interest" description="Disordered" evidence="10">
    <location>
        <begin position="291"/>
        <end position="311"/>
    </location>
</feature>
<dbReference type="SUPFAM" id="SSF50494">
    <property type="entry name" value="Trypsin-like serine proteases"/>
    <property type="match status" value="1"/>
</dbReference>
<dbReference type="EMBL" id="FOWC01000004">
    <property type="protein sequence ID" value="SFP25009.1"/>
    <property type="molecule type" value="Genomic_DNA"/>
</dbReference>
<keyword evidence="7 9" id="KW-1015">Disulfide bond</keyword>
<comment type="similarity">
    <text evidence="1">Belongs to the peptidase S1 family.</text>
</comment>
<dbReference type="Proteomes" id="UP000470404">
    <property type="component" value="Unassembled WGS sequence"/>
</dbReference>
<dbReference type="Gene3D" id="3.30.300.50">
    <property type="match status" value="1"/>
</dbReference>
<evidence type="ECO:0000256" key="11">
    <source>
        <dbReference type="SAM" id="SignalP"/>
    </source>
</evidence>
<keyword evidence="16" id="KW-1185">Reference proteome</keyword>
<dbReference type="InterPro" id="IPR004236">
    <property type="entry name" value="Pept_S1_alpha_lytic"/>
</dbReference>
<evidence type="ECO:0000256" key="2">
    <source>
        <dbReference type="ARBA" id="ARBA00022670"/>
    </source>
</evidence>
<dbReference type="PRINTS" id="PR00861">
    <property type="entry name" value="ALYTICPTASE"/>
</dbReference>
<evidence type="ECO:0000313" key="15">
    <source>
        <dbReference type="Proteomes" id="UP000199137"/>
    </source>
</evidence>
<name>A0A1I5NT57_9PSEU</name>
<dbReference type="GO" id="GO:0006508">
    <property type="term" value="P:proteolysis"/>
    <property type="evidence" value="ECO:0007669"/>
    <property type="project" value="UniProtKB-KW"/>
</dbReference>
<accession>A0A1I5NT57</accession>
<dbReference type="InterPro" id="IPR001316">
    <property type="entry name" value="Pept_S1A_streptogrisin"/>
</dbReference>
<feature type="chain" id="PRO_5044058604" evidence="11">
    <location>
        <begin position="31"/>
        <end position="338"/>
    </location>
</feature>
<keyword evidence="5" id="KW-0720">Serine protease</keyword>
<dbReference type="PROSITE" id="PS51318">
    <property type="entry name" value="TAT"/>
    <property type="match status" value="1"/>
</dbReference>
<protein>
    <submittedName>
        <fullName evidence="13">S1 family peptidase</fullName>
    </submittedName>
    <submittedName>
        <fullName evidence="14">Streptogrisin D</fullName>
    </submittedName>
</protein>
<keyword evidence="6" id="KW-0865">Zymogen</keyword>
<dbReference type="Proteomes" id="UP000199137">
    <property type="component" value="Unassembled WGS sequence"/>
</dbReference>
<dbReference type="RefSeq" id="WP_067591724.1">
    <property type="nucleotide sequence ID" value="NZ_FOWC01000004.1"/>
</dbReference>
<evidence type="ECO:0000313" key="13">
    <source>
        <dbReference type="EMBL" id="NEC61939.1"/>
    </source>
</evidence>
<dbReference type="InterPro" id="IPR009003">
    <property type="entry name" value="Peptidase_S1_PA"/>
</dbReference>
<feature type="domain" description="Peptidase S1A alpha-lytic prodomain" evidence="12">
    <location>
        <begin position="92"/>
        <end position="145"/>
    </location>
</feature>
<evidence type="ECO:0000313" key="16">
    <source>
        <dbReference type="Proteomes" id="UP000470404"/>
    </source>
</evidence>
<proteinExistence type="inferred from homology"/>
<sequence>MTSRKTLVAGFTALSAAALTAGMCVNAASASPMAFAQMQAQAITQATQVADTLGAGNGGIYLERGKAVLNVTDAAAQEKAKAAGYATKLVKHSFTALTGAKNQMDTVKNVPQTSWGIDTKTNQVVVKIYDSASQATKDKVAAAAAKLGDAARVEHRSGKLSTYIADGDSINNGQFTCSLGFNVTKGGQPYMLTAGHCTNEGGTWSGGDVSGAEVVESDCPGADSGLLTRPNGTGDGAINTGQKISSAGTPTVGEQIEKMGQTTGGGSGEVTSVDESVNFDVGVLNHEFGTTAHTDHGDSGGPAYDGDKGLGTLSGGDTQTSYFYPLTLELQSYGLELA</sequence>
<dbReference type="Gene3D" id="2.40.10.10">
    <property type="entry name" value="Trypsin-like serine proteases"/>
    <property type="match status" value="2"/>
</dbReference>
<evidence type="ECO:0000256" key="6">
    <source>
        <dbReference type="ARBA" id="ARBA00023145"/>
    </source>
</evidence>
<dbReference type="InterPro" id="IPR006311">
    <property type="entry name" value="TAT_signal"/>
</dbReference>
<evidence type="ECO:0000256" key="9">
    <source>
        <dbReference type="PIRSR" id="PIRSR001134-2"/>
    </source>
</evidence>
<dbReference type="OrthoDB" id="8781117at2"/>
<evidence type="ECO:0000256" key="10">
    <source>
        <dbReference type="SAM" id="MobiDB-lite"/>
    </source>
</evidence>
<dbReference type="PIRSF" id="PIRSF001134">
    <property type="entry name" value="Streptogrisin"/>
    <property type="match status" value="1"/>
</dbReference>
<feature type="active site" description="Charge relay system" evidence="8">
    <location>
        <position position="223"/>
    </location>
</feature>
<keyword evidence="4" id="KW-0378">Hydrolase</keyword>
<keyword evidence="2" id="KW-0645">Protease</keyword>
<reference evidence="13 16" key="2">
    <citation type="submission" date="2020-01" db="EMBL/GenBank/DDBJ databases">
        <title>Insect and environment-associated Actinomycetes.</title>
        <authorList>
            <person name="Currrie C."/>
            <person name="Chevrette M."/>
            <person name="Carlson C."/>
            <person name="Stubbendieck R."/>
            <person name="Wendt-Pienkowski E."/>
        </authorList>
    </citation>
    <scope>NUCLEOTIDE SEQUENCE [LARGE SCALE GENOMIC DNA]</scope>
    <source>
        <strain evidence="13 16">SID8386</strain>
    </source>
</reference>
<evidence type="ECO:0000256" key="8">
    <source>
        <dbReference type="PIRSR" id="PIRSR001134-1"/>
    </source>
</evidence>
<reference evidence="14 15" key="1">
    <citation type="submission" date="2016-10" db="EMBL/GenBank/DDBJ databases">
        <authorList>
            <person name="de Groot N.N."/>
        </authorList>
    </citation>
    <scope>NUCLEOTIDE SEQUENCE [LARGE SCALE GENOMIC DNA]</scope>
    <source>
        <strain evidence="14 15">DSM 44637</strain>
    </source>
</reference>
<evidence type="ECO:0000313" key="14">
    <source>
        <dbReference type="EMBL" id="SFP25009.1"/>
    </source>
</evidence>
<evidence type="ECO:0000256" key="7">
    <source>
        <dbReference type="ARBA" id="ARBA00023157"/>
    </source>
</evidence>
<dbReference type="GO" id="GO:0005576">
    <property type="term" value="C:extracellular region"/>
    <property type="evidence" value="ECO:0007669"/>
    <property type="project" value="InterPro"/>
</dbReference>
<dbReference type="InterPro" id="IPR035070">
    <property type="entry name" value="Streptogrisin_prodomain"/>
</dbReference>
<feature type="disulfide bond" evidence="9">
    <location>
        <begin position="177"/>
        <end position="197"/>
    </location>
</feature>
<gene>
    <name evidence="13" type="ORF">G3I59_41675</name>
    <name evidence="14" type="ORF">SAMN05421854_104519</name>
</gene>
<dbReference type="InterPro" id="IPR043504">
    <property type="entry name" value="Peptidase_S1_PA_chymotrypsin"/>
</dbReference>
<dbReference type="AlphaFoldDB" id="A0A1I5NT57"/>
<dbReference type="GO" id="GO:0004252">
    <property type="term" value="F:serine-type endopeptidase activity"/>
    <property type="evidence" value="ECO:0007669"/>
    <property type="project" value="InterPro"/>
</dbReference>
<evidence type="ECO:0000256" key="1">
    <source>
        <dbReference type="ARBA" id="ARBA00007664"/>
    </source>
</evidence>
<dbReference type="STRING" id="112413.SAMN05421854_104519"/>
<dbReference type="CDD" id="cd21112">
    <property type="entry name" value="alphaLP-like"/>
    <property type="match status" value="1"/>
</dbReference>
<feature type="signal peptide" evidence="11">
    <location>
        <begin position="1"/>
        <end position="30"/>
    </location>
</feature>
<organism evidence="14 15">
    <name type="scientific">Amycolatopsis rubida</name>
    <dbReference type="NCBI Taxonomy" id="112413"/>
    <lineage>
        <taxon>Bacteria</taxon>
        <taxon>Bacillati</taxon>
        <taxon>Actinomycetota</taxon>
        <taxon>Actinomycetes</taxon>
        <taxon>Pseudonocardiales</taxon>
        <taxon>Pseudonocardiaceae</taxon>
        <taxon>Amycolatopsis</taxon>
    </lineage>
</organism>